<reference evidence="3" key="2">
    <citation type="submission" date="2009-10" db="EMBL/GenBank/DDBJ databases">
        <title>The genome sequence of Streptomyces pristinaespiralis strain ATCC 25486.</title>
        <authorList>
            <consortium name="The Broad Institute Genome Sequencing Platform"/>
            <consortium name="Broad Institute Microbial Sequencing Center"/>
            <person name="Fischbach M."/>
            <person name="Godfrey P."/>
            <person name="Ward D."/>
            <person name="Young S."/>
            <person name="Zeng Q."/>
            <person name="Koehrsen M."/>
            <person name="Alvarado L."/>
            <person name="Berlin A.M."/>
            <person name="Bochicchio J."/>
            <person name="Borenstein D."/>
            <person name="Chapman S.B."/>
            <person name="Chen Z."/>
            <person name="Engels R."/>
            <person name="Freedman E."/>
            <person name="Gellesch M."/>
            <person name="Goldberg J."/>
            <person name="Griggs A."/>
            <person name="Gujja S."/>
            <person name="Heilman E.R."/>
            <person name="Heiman D.I."/>
            <person name="Hepburn T.A."/>
            <person name="Howarth C."/>
            <person name="Jen D."/>
            <person name="Larson L."/>
            <person name="Lewis B."/>
            <person name="Mehta T."/>
            <person name="Park D."/>
            <person name="Pearson M."/>
            <person name="Richards J."/>
            <person name="Roberts A."/>
            <person name="Saif S."/>
            <person name="Shea T.D."/>
            <person name="Shenoy N."/>
            <person name="Sisk P."/>
            <person name="Stolte C."/>
            <person name="Sykes S.N."/>
            <person name="Thomson T."/>
            <person name="Walk T."/>
            <person name="White J."/>
            <person name="Yandava C."/>
            <person name="Straight P."/>
            <person name="Clardy J."/>
            <person name="Hung D."/>
            <person name="Kolter R."/>
            <person name="Mekalanos J."/>
            <person name="Walker S."/>
            <person name="Walsh C.T."/>
            <person name="Wieland-Brown L.C."/>
            <person name="Haas B."/>
            <person name="Nusbaum C."/>
            <person name="Birren B."/>
        </authorList>
    </citation>
    <scope>NUCLEOTIDE SEQUENCE [LARGE SCALE GENOMIC DNA]</scope>
    <source>
        <strain evidence="3">ATCC 25486 / DSM 40338 / CBS 914.69 / JCM 4507 / NBRC 13074 / NRRL 2958 / 5647</strain>
    </source>
</reference>
<dbReference type="HOGENOM" id="CLU_1357279_0_0_11"/>
<evidence type="ECO:0000259" key="1">
    <source>
        <dbReference type="Pfam" id="PF21607"/>
    </source>
</evidence>
<evidence type="ECO:0000313" key="2">
    <source>
        <dbReference type="EMBL" id="EFH31266.1"/>
    </source>
</evidence>
<name>D6X8X4_STRE2</name>
<sequence length="202" mass="22552">PEAAAAAFAMGADYIVTGSVNQSCLEAGTSARVKEMLSQAGIADCDMAPAADMFEMGVELQVLRRGTFFPMRAKQLYELYRTYDGIDAIPADVRTRVEEQIFRRPLDDVWEETAEYFRRRDPGQLARAEGNPKRRAALIFRWYLGMASRWAKTGEADRAVDFQIWCGPAMGSFNAWVRGTYLAAPEHRRVADVARQIMAGAA</sequence>
<organism evidence="2 3">
    <name type="scientific">Streptomyces pristinaespiralis (strain ATCC 25486 / DSM 40338 / CBS 914.69 / JCM 4507 / KCC S-0507 / NBRC 13074 / NRRL 2958 / 5647)</name>
    <dbReference type="NCBI Taxonomy" id="457429"/>
    <lineage>
        <taxon>Bacteria</taxon>
        <taxon>Bacillati</taxon>
        <taxon>Actinomycetota</taxon>
        <taxon>Actinomycetes</taxon>
        <taxon>Kitasatosporales</taxon>
        <taxon>Streptomycetaceae</taxon>
        <taxon>Streptomyces</taxon>
    </lineage>
</organism>
<evidence type="ECO:0000313" key="3">
    <source>
        <dbReference type="Proteomes" id="UP000002805"/>
    </source>
</evidence>
<dbReference type="InterPro" id="IPR049489">
    <property type="entry name" value="FabD-like_helical_ins"/>
</dbReference>
<protein>
    <submittedName>
        <fullName evidence="2">Predicted protein</fullName>
    </submittedName>
</protein>
<accession>D6X8X4</accession>
<dbReference type="PANTHER" id="PTHR32332">
    <property type="entry name" value="2-NITROPROPANE DIOXYGENASE"/>
    <property type="match status" value="1"/>
</dbReference>
<reference evidence="3" key="1">
    <citation type="submission" date="2008-02" db="EMBL/GenBank/DDBJ databases">
        <authorList>
            <consortium name="The Broad Institute Genome Sequencing Platform"/>
            <person name="Fischbach M."/>
            <person name="Ward D."/>
            <person name="Young S."/>
            <person name="Jaffe D."/>
            <person name="Gnerre S."/>
            <person name="Berlin A."/>
            <person name="Heiman D."/>
            <person name="Hepburn T."/>
            <person name="Sykes S."/>
            <person name="Alvarado L."/>
            <person name="Kodira C.D."/>
            <person name="Straight P."/>
            <person name="Clardy J."/>
            <person name="Hung D."/>
            <person name="Kolter R."/>
            <person name="Mekalanos J."/>
            <person name="Walker S."/>
            <person name="Walsh C.T."/>
            <person name="Lander E."/>
            <person name="Galagan J."/>
            <person name="Nusbaum C."/>
            <person name="Birren B."/>
        </authorList>
    </citation>
    <scope>NUCLEOTIDE SEQUENCE [LARGE SCALE GENOMIC DNA]</scope>
    <source>
        <strain evidence="3">ATCC 25486 / DSM 40338 / CBS 914.69 / JCM 4507 / NBRC 13074 / NRRL 2958 / 5647</strain>
    </source>
</reference>
<dbReference type="Pfam" id="PF21607">
    <property type="entry name" value="FabD_helical_ins"/>
    <property type="match status" value="1"/>
</dbReference>
<feature type="non-terminal residue" evidence="2">
    <location>
        <position position="1"/>
    </location>
</feature>
<dbReference type="EMBL" id="CM000950">
    <property type="protein sequence ID" value="EFH31266.1"/>
    <property type="molecule type" value="Genomic_DNA"/>
</dbReference>
<keyword evidence="3" id="KW-1185">Reference proteome</keyword>
<dbReference type="AlphaFoldDB" id="D6X8X4"/>
<dbReference type="SUPFAM" id="SSF51412">
    <property type="entry name" value="Inosine monophosphate dehydrogenase (IMPDH)"/>
    <property type="match status" value="1"/>
</dbReference>
<gene>
    <name evidence="2" type="ORF">SSDG_06504</name>
</gene>
<dbReference type="eggNOG" id="COG2070">
    <property type="taxonomic scope" value="Bacteria"/>
</dbReference>
<proteinExistence type="predicted"/>
<feature type="non-terminal residue" evidence="2">
    <location>
        <position position="202"/>
    </location>
</feature>
<dbReference type="Proteomes" id="UP000002805">
    <property type="component" value="Chromosome"/>
</dbReference>
<feature type="domain" description="[Acyl-carrier-protein] S-malonyltransferase-like inserted helical" evidence="1">
    <location>
        <begin position="83"/>
        <end position="162"/>
    </location>
</feature>
<dbReference type="PANTHER" id="PTHR32332:SF20">
    <property type="entry name" value="2-NITROPROPANE DIOXYGENASE-LIKE PROTEIN"/>
    <property type="match status" value="1"/>
</dbReference>